<dbReference type="Gene3D" id="3.10.100.10">
    <property type="entry name" value="Mannose-Binding Protein A, subunit A"/>
    <property type="match status" value="1"/>
</dbReference>
<dbReference type="InterPro" id="IPR001304">
    <property type="entry name" value="C-type_lectin-like"/>
</dbReference>
<evidence type="ECO:0000313" key="15">
    <source>
        <dbReference type="Proteomes" id="UP001151699"/>
    </source>
</evidence>
<feature type="compositionally biased region" description="Basic and acidic residues" evidence="10">
    <location>
        <begin position="2960"/>
        <end position="2970"/>
    </location>
</feature>
<feature type="compositionally biased region" description="Basic and acidic residues" evidence="10">
    <location>
        <begin position="3105"/>
        <end position="3116"/>
    </location>
</feature>
<accession>A0A9Q0MK71</accession>
<keyword evidence="4" id="KW-0677">Repeat</keyword>
<comment type="subcellular location">
    <subcellularLocation>
        <location evidence="1">Membrane</location>
        <topology evidence="1">Single-pass membrane protein</topology>
    </subcellularLocation>
</comment>
<dbReference type="SMART" id="SM00202">
    <property type="entry name" value="SR"/>
    <property type="match status" value="3"/>
</dbReference>
<dbReference type="InterPro" id="IPR006578">
    <property type="entry name" value="MADF-dom"/>
</dbReference>
<evidence type="ECO:0000256" key="7">
    <source>
        <dbReference type="ARBA" id="ARBA00023157"/>
    </source>
</evidence>
<dbReference type="InterPro" id="IPR001190">
    <property type="entry name" value="SRCR"/>
</dbReference>
<gene>
    <name evidence="14" type="primary">bark</name>
    <name evidence="14" type="ORF">Bhyg_15760</name>
</gene>
<evidence type="ECO:0000256" key="10">
    <source>
        <dbReference type="SAM" id="MobiDB-lite"/>
    </source>
</evidence>
<dbReference type="InterPro" id="IPR000859">
    <property type="entry name" value="CUB_dom"/>
</dbReference>
<feature type="non-terminal residue" evidence="14">
    <location>
        <position position="3203"/>
    </location>
</feature>
<dbReference type="Proteomes" id="UP001151699">
    <property type="component" value="Unassembled WGS sequence"/>
</dbReference>
<feature type="disulfide bond" evidence="9">
    <location>
        <begin position="432"/>
        <end position="442"/>
    </location>
</feature>
<dbReference type="InterPro" id="IPR036772">
    <property type="entry name" value="SRCR-like_dom_sf"/>
</dbReference>
<evidence type="ECO:0000313" key="14">
    <source>
        <dbReference type="EMBL" id="KAJ6633010.1"/>
    </source>
</evidence>
<dbReference type="OrthoDB" id="536948at2759"/>
<keyword evidence="5 11" id="KW-1133">Transmembrane helix</keyword>
<dbReference type="PRINTS" id="PR00258">
    <property type="entry name" value="SPERACTRCPTR"/>
</dbReference>
<dbReference type="SMART" id="SM00595">
    <property type="entry name" value="MADF"/>
    <property type="match status" value="1"/>
</dbReference>
<feature type="domain" description="MADF" evidence="13">
    <location>
        <begin position="23"/>
        <end position="112"/>
    </location>
</feature>
<dbReference type="SMART" id="SM00710">
    <property type="entry name" value="PbH1"/>
    <property type="match status" value="19"/>
</dbReference>
<keyword evidence="2 11" id="KW-0812">Transmembrane</keyword>
<keyword evidence="6 11" id="KW-0472">Membrane</keyword>
<feature type="compositionally biased region" description="Polar residues" evidence="10">
    <location>
        <begin position="3082"/>
        <end position="3102"/>
    </location>
</feature>
<keyword evidence="8" id="KW-0325">Glycoprotein</keyword>
<keyword evidence="3" id="KW-0732">Signal</keyword>
<comment type="caution">
    <text evidence="9">Lacks conserved residue(s) required for the propagation of feature annotation.</text>
</comment>
<feature type="domain" description="SRCR" evidence="12">
    <location>
        <begin position="2061"/>
        <end position="2185"/>
    </location>
</feature>
<feature type="domain" description="SRCR" evidence="12">
    <location>
        <begin position="361"/>
        <end position="465"/>
    </location>
</feature>
<dbReference type="Pfam" id="PF00530">
    <property type="entry name" value="SRCR"/>
    <property type="match status" value="3"/>
</dbReference>
<dbReference type="InterPro" id="IPR006626">
    <property type="entry name" value="PbH1"/>
</dbReference>
<evidence type="ECO:0000259" key="13">
    <source>
        <dbReference type="PROSITE" id="PS51029"/>
    </source>
</evidence>
<feature type="domain" description="SRCR" evidence="12">
    <location>
        <begin position="1227"/>
        <end position="1335"/>
    </location>
</feature>
<feature type="region of interest" description="Disordered" evidence="10">
    <location>
        <begin position="3060"/>
        <end position="3203"/>
    </location>
</feature>
<evidence type="ECO:0000256" key="8">
    <source>
        <dbReference type="ARBA" id="ARBA00023180"/>
    </source>
</evidence>
<dbReference type="FunFam" id="3.10.250.10:FF:000016">
    <property type="entry name" value="Scavenger receptor cysteine-rich protein type 12"/>
    <property type="match status" value="2"/>
</dbReference>
<dbReference type="Gene3D" id="3.10.250.10">
    <property type="entry name" value="SRCR-like domain"/>
    <property type="match status" value="3"/>
</dbReference>
<dbReference type="Gene3D" id="2.160.20.10">
    <property type="entry name" value="Single-stranded right-handed beta-helix, Pectin lyase-like"/>
    <property type="match status" value="1"/>
</dbReference>
<dbReference type="InterPro" id="IPR016186">
    <property type="entry name" value="C-type_lectin-like/link_sf"/>
</dbReference>
<dbReference type="SUPFAM" id="SSF56487">
    <property type="entry name" value="SRCR-like"/>
    <property type="match status" value="3"/>
</dbReference>
<feature type="transmembrane region" description="Helical" evidence="11">
    <location>
        <begin position="2854"/>
        <end position="2878"/>
    </location>
</feature>
<dbReference type="CDD" id="cd00041">
    <property type="entry name" value="CUB"/>
    <property type="match status" value="1"/>
</dbReference>
<evidence type="ECO:0000256" key="11">
    <source>
        <dbReference type="SAM" id="Phobius"/>
    </source>
</evidence>
<dbReference type="InterPro" id="IPR016187">
    <property type="entry name" value="CTDL_fold"/>
</dbReference>
<dbReference type="PROSITE" id="PS51029">
    <property type="entry name" value="MADF"/>
    <property type="match status" value="1"/>
</dbReference>
<evidence type="ECO:0000256" key="4">
    <source>
        <dbReference type="ARBA" id="ARBA00022737"/>
    </source>
</evidence>
<keyword evidence="15" id="KW-1185">Reference proteome</keyword>
<dbReference type="SUPFAM" id="SSF49854">
    <property type="entry name" value="Spermadhesin, CUB domain"/>
    <property type="match status" value="1"/>
</dbReference>
<evidence type="ECO:0000256" key="1">
    <source>
        <dbReference type="ARBA" id="ARBA00004167"/>
    </source>
</evidence>
<evidence type="ECO:0000256" key="5">
    <source>
        <dbReference type="ARBA" id="ARBA00022989"/>
    </source>
</evidence>
<name>A0A9Q0MK71_9DIPT</name>
<dbReference type="SUPFAM" id="SSF56436">
    <property type="entry name" value="C-type lectin-like"/>
    <property type="match status" value="1"/>
</dbReference>
<keyword evidence="7 9" id="KW-1015">Disulfide bond</keyword>
<dbReference type="CDD" id="cd00037">
    <property type="entry name" value="CLECT"/>
    <property type="match status" value="1"/>
</dbReference>
<proteinExistence type="predicted"/>
<evidence type="ECO:0000259" key="12">
    <source>
        <dbReference type="PROSITE" id="PS50287"/>
    </source>
</evidence>
<dbReference type="PROSITE" id="PS50287">
    <property type="entry name" value="SRCR_2"/>
    <property type="match status" value="3"/>
</dbReference>
<evidence type="ECO:0000256" key="2">
    <source>
        <dbReference type="ARBA" id="ARBA00022692"/>
    </source>
</evidence>
<dbReference type="GO" id="GO:0045217">
    <property type="term" value="P:cell-cell junction maintenance"/>
    <property type="evidence" value="ECO:0007669"/>
    <property type="project" value="TreeGrafter"/>
</dbReference>
<feature type="compositionally biased region" description="Polar residues" evidence="10">
    <location>
        <begin position="3185"/>
        <end position="3203"/>
    </location>
</feature>
<feature type="compositionally biased region" description="Basic and acidic residues" evidence="10">
    <location>
        <begin position="3160"/>
        <end position="3173"/>
    </location>
</feature>
<feature type="region of interest" description="Disordered" evidence="10">
    <location>
        <begin position="2949"/>
        <end position="2973"/>
    </location>
</feature>
<reference evidence="14" key="1">
    <citation type="submission" date="2022-07" db="EMBL/GenBank/DDBJ databases">
        <authorList>
            <person name="Trinca V."/>
            <person name="Uliana J.V.C."/>
            <person name="Torres T.T."/>
            <person name="Ward R.J."/>
            <person name="Monesi N."/>
        </authorList>
    </citation>
    <scope>NUCLEOTIDE SEQUENCE</scope>
    <source>
        <strain evidence="14">HSMRA1968</strain>
        <tissue evidence="14">Whole embryos</tissue>
    </source>
</reference>
<dbReference type="InterPro" id="IPR011050">
    <property type="entry name" value="Pectin_lyase_fold/virulence"/>
</dbReference>
<dbReference type="InterPro" id="IPR053243">
    <property type="entry name" value="SJ_maturation_regulator"/>
</dbReference>
<dbReference type="SMART" id="SM00034">
    <property type="entry name" value="CLECT"/>
    <property type="match status" value="1"/>
</dbReference>
<dbReference type="PANTHER" id="PTHR47653">
    <property type="entry name" value="PROTEIN BARK BEETLE"/>
    <property type="match status" value="1"/>
</dbReference>
<evidence type="ECO:0000256" key="9">
    <source>
        <dbReference type="PROSITE-ProRule" id="PRU00196"/>
    </source>
</evidence>
<dbReference type="Pfam" id="PF10545">
    <property type="entry name" value="MADF_DNA_bdg"/>
    <property type="match status" value="1"/>
</dbReference>
<dbReference type="PROSITE" id="PS00420">
    <property type="entry name" value="SRCR_1"/>
    <property type="match status" value="1"/>
</dbReference>
<dbReference type="InterPro" id="IPR012334">
    <property type="entry name" value="Pectin_lyas_fold"/>
</dbReference>
<dbReference type="SUPFAM" id="SSF51126">
    <property type="entry name" value="Pectin lyase-like"/>
    <property type="match status" value="3"/>
</dbReference>
<evidence type="ECO:0000256" key="6">
    <source>
        <dbReference type="ARBA" id="ARBA00023136"/>
    </source>
</evidence>
<protein>
    <submittedName>
        <fullName evidence="14">Protein bark beetle</fullName>
    </submittedName>
</protein>
<evidence type="ECO:0000256" key="3">
    <source>
        <dbReference type="ARBA" id="ARBA00022729"/>
    </source>
</evidence>
<organism evidence="14 15">
    <name type="scientific">Pseudolycoriella hygida</name>
    <dbReference type="NCBI Taxonomy" id="35572"/>
    <lineage>
        <taxon>Eukaryota</taxon>
        <taxon>Metazoa</taxon>
        <taxon>Ecdysozoa</taxon>
        <taxon>Arthropoda</taxon>
        <taxon>Hexapoda</taxon>
        <taxon>Insecta</taxon>
        <taxon>Pterygota</taxon>
        <taxon>Neoptera</taxon>
        <taxon>Endopterygota</taxon>
        <taxon>Diptera</taxon>
        <taxon>Nematocera</taxon>
        <taxon>Sciaroidea</taxon>
        <taxon>Sciaridae</taxon>
        <taxon>Pseudolycoriella</taxon>
    </lineage>
</organism>
<dbReference type="PANTHER" id="PTHR47653:SF1">
    <property type="entry name" value="DELETED IN MALIGNANT BRAIN TUMORS 1 PROTEIN"/>
    <property type="match status" value="1"/>
</dbReference>
<dbReference type="EMBL" id="WJQU01002306">
    <property type="protein sequence ID" value="KAJ6633010.1"/>
    <property type="molecule type" value="Genomic_DNA"/>
</dbReference>
<sequence>MAINLKPRREPGTRQFILINEENLIKEVRKRPILYDKSLKGYRKPSTREQSWREVAYALNCTPEESKKRWRSLRDAFMKQCKQNANDDMYGNPKKKKWLFYDLMEFLCPYLDVSGDDSYKMEVQYVEEYDQSDEANFYKEGDCKFQNYIKSEEKASTSEQNDDSTSNDRDDIIEQDTEEQASYEFEHDSPNSQIQIVYCNDKEPKPTTIRKADTSQLMFKRSFPPAVNSPEVNLYQNLVKICVFTTICVIAVVNSQEVSYNEINSDTEYRETELEGGAIVGERTLHVSDSPYVLKTDLIVENGAKLIIEPGVQIRFAPMIGITVKGEFSAVGTPEERITLTTQSNSGYNDATSNTPEDLGARLVDGPSPLAGRLQIFHEGKWRSVCTNSRNWTIPDYETTCRQMGFQGGRFWNWVERIPNFDPRMMYEEPACRGTESSLVECMWHTRQIGAGSCDYHNDIGVQCLPLHENASSNWRGLRFENAPSEPRLAWDNTVYESVSKSQLQHVDIIRAGSGRGRSTVASLEVLGIPPVMSFVTIDHSAFTGINITRPDSAFTLRDVTVRRSRGIGIFVNSSYGFAHFEDCTVSNNGDDGIKYVGHDLRSDERTDRSSIFDFCTLPTTAGQTYPIAVSLKQSQFAGGAKECGKYFFTKPGYLLTVSFVHFVLKSNETAELQIYDGQSNNDRLLTSWLLRNNTRPQTVTSTRNQIYIKFRADPRSEVVGFLRLTTGQFKAYDLNVTKSVVADNGGRGIAIDNLRSQIHVHQSSVSNNGHAAGVHVTSGAGDVNVTESRISFNQGGGVNVTYYGGNRNISRTWISSNAGYGFAVWLNETTNKDRQEFIAFNQTTVVQYSDVIKNLETGILHGNFCGNSYVNITGNLFNESLSNSVDIQTCWFNRNPGEFLRLQIGHNVFENDNKIGVIISPALNLIGKIEYNHFRHGKYGALLIRNKPWEEFLRLPVRLTVQNNQFYKNTGVYVASLGLSPFGDREVQSLLFTRNFVRSNKITEPFGPVEEEGEGRSGENRLSPRSRVAAPVVISSSNVDVYRNILENLDSKYEVGSQISDQSQVINVTYNYLGHTDEQQIFNRLFHRKDRYDLAKIEYLPFLLHNSNPGSMTIVKLSTFVPKFYTEGSSHVGGEVDGQEILPSGVYTVERDINIRPGGKLILQQGMMVAGKLEARGRGPDDIFFTLKRAPVMTLDNETVDGEVENLDSETEMITEVQEKSPNVPVRLLGGASEHEGRLQVYLNGKWGTVCDYGWTQIDAALVCNQLGLALNPMDWRLLRSEVPNAGTTEDILLSNVRCTEHDIDITKCRAERFAHGEFLNSCTHDYDVGIKCYEGAWAGLRFGVLAERADLQYVTIEKAGLFDYATNTFKPAVQMDFAKHNLENVRIVNNLHDGLGIIYSDIYGGSINNVRNSEFANNRGSGISLKQLGLRVQGSMIKDNLGSGISHDSVISAIEQRELAGWFQLAPDFNVEESDYHPMVLPRESSNIDVDQWQSRHILTARHSGDPIERTVHIRCQPGYVIGLQLLNPIQNGSTEDIWIYDSQTGTTESDVYQLSRDLSVFPFSSSSYGIVLHYKSGINALGGVVIIISTTSAPVQNIPRRIVRGPVPTLYVTSTKIQRNLRGISATYYNRYLGDRGEHYLRKANESIKIVQCEISHNKDEAFYVHSPFWDVHTSNLSEVTVHINNTMILSNGQGIHQFSRDLRSSNNLFHYVVQDTTIEGNRQGGLDISLPYVWQYNENFTHSVYLGNDTWTRNIQFGVNIMGHYAVVNITGNVFSNNDCEYGLIGFKGMEKKFKIDYNRITDNNGKYMVEFKADSLSEVLGEVPALFAYNEIKNNRYEKLASVTRGSFRLPPRGRRVYTMDPTCVIGFGGVQKVKIYRNLISNNNMIYDLVAGIKSARLNNFLDATENWWGSTDPDYILSKIFDFDDWNNHAEVQFRPFLLEDNVDGSVSVKFGDKRPTDLDNIGGRIFEDFQILPRTIPYMINADITVMPGVTLTIAQGVEMEFAPNVGILVLGTLIARGGASGEIILRPQTPRAAQTKKIEKRAIEHMTNYDTIRLCTERNCTLDENEIDPSHQGFLEYFNHTTLQWVPICDRRFTERNAQVVCRELGYDPLDVYFGHDKRIEYHTNSLTRIWSWVQPLECMGTESHFSECAERLNGQLYGRRHECQWRDEFVFVSCNGVADSKHYWGGIRFAHSEFESNAFEDRVRDVRARSVRPQESHLEFLRIERAGMLHNEKSPAIQTVFKNPLISSVTIVDSAHHGINLVSPSETIHLQVVNITNALGQGINAISLTGEGRESDESSFIPLKGLDLPYHLFSLIDICDTAKEITIEERVILYYKYDYNPVNCVKIFKSAYRVKPLGFRLLQSNLFNHSKDYGRRDSIHLFDGDIYNITAKYVGGIEAEGDNDKNLFRTTGPILSVRLIASGAPAKHGFFAEIVTLPISSIGFNRDAQHNISYSEISGTVGGAISYTTAGEVSPILTLENNRILNNCRQLYGNFSTCESSVKVDVQNMQTIHFRNNLVQNNQGGLYIRADSRGSATSLRAFIHHNLFTSNRNRPTLYAEGRQSSPYQQITIFKNYFTQNQAAYADVIALRQVVSNFTNNYVHSNKGGRIVEISGFDKVRLPIYQTTARNGFYDNVATDWRGRATIVAGTAGQHYIDNIFYNPDNDYEMITVNRSITVDLWKTKIDASHNYWNYNTTLAVGGRIRDRSDDPLLLEVQFMPYHMNNQSILDGKCPPGWSLLGDTCYVYIGAPMTFHEAREFCRSDNASLPFIRGDLTSLWLYLQRQMIDLRYPQKVWVQDLDYLEQCTSFIYRNVEIDPCDTRRGFLCEMDPRVVINPLSWQADIVAISVISSFIFAFLLLLLFGICWYTKSRHRHVQRLERRNSIRQSLRSLNTIGVDPATMRRRNFKMISNGSIDSMDKSVLSSETSYDIYESHRQQYGNGKPAYADPKFSESPRKAPAEPKIYGLPDYTPEGFELSFRNEGFRDNSTYTGTRNNSVGTYINEDTPIIHQIDPEDNNSDYYGNSSTLPMRVKTDNLSFLSELKHKLPDYEKLPQQKPIQSTFLPTPPESPYTRSPNTNTSQYEKQVNSPSPKKTIHEYQKPEIRRPNAFASPTPDIRRPDSYYTAMRTAPESAPPPPPLSRPKTVYEASEDRRGYSRSKSEAILETNFDDETSLHNPLTSDSRSYSQPLETA</sequence>
<feature type="disulfide bond" evidence="9">
    <location>
        <begin position="1300"/>
        <end position="1310"/>
    </location>
</feature>
<comment type="caution">
    <text evidence="14">The sequence shown here is derived from an EMBL/GenBank/DDBJ whole genome shotgun (WGS) entry which is preliminary data.</text>
</comment>
<dbReference type="GO" id="GO:0016020">
    <property type="term" value="C:membrane"/>
    <property type="evidence" value="ECO:0007669"/>
    <property type="project" value="UniProtKB-SubCell"/>
</dbReference>
<feature type="disulfide bond" evidence="9">
    <location>
        <begin position="2148"/>
        <end position="2158"/>
    </location>
</feature>
<dbReference type="InterPro" id="IPR035914">
    <property type="entry name" value="Sperma_CUB_dom_sf"/>
</dbReference>
<dbReference type="Gene3D" id="2.60.120.290">
    <property type="entry name" value="Spermadhesin, CUB domain"/>
    <property type="match status" value="1"/>
</dbReference>